<protein>
    <submittedName>
        <fullName evidence="1">Uncharacterized protein</fullName>
    </submittedName>
</protein>
<name>A0A5C4LNW2_9HYPH</name>
<evidence type="ECO:0000313" key="1">
    <source>
        <dbReference type="EMBL" id="TNC16429.1"/>
    </source>
</evidence>
<organism evidence="1 2">
    <name type="scientific">Methylobacterium terricola</name>
    <dbReference type="NCBI Taxonomy" id="2583531"/>
    <lineage>
        <taxon>Bacteria</taxon>
        <taxon>Pseudomonadati</taxon>
        <taxon>Pseudomonadota</taxon>
        <taxon>Alphaproteobacteria</taxon>
        <taxon>Hyphomicrobiales</taxon>
        <taxon>Methylobacteriaceae</taxon>
        <taxon>Methylobacterium</taxon>
    </lineage>
</organism>
<accession>A0A5C4LNW2</accession>
<keyword evidence="2" id="KW-1185">Reference proteome</keyword>
<dbReference type="AlphaFoldDB" id="A0A5C4LNW2"/>
<dbReference type="OrthoDB" id="9927255at2"/>
<proteinExistence type="predicted"/>
<evidence type="ECO:0000313" key="2">
    <source>
        <dbReference type="Proteomes" id="UP000305267"/>
    </source>
</evidence>
<dbReference type="RefSeq" id="WP_139034241.1">
    <property type="nucleotide sequence ID" value="NZ_VDDA01000001.1"/>
</dbReference>
<dbReference type="EMBL" id="VDDA01000001">
    <property type="protein sequence ID" value="TNC16429.1"/>
    <property type="molecule type" value="Genomic_DNA"/>
</dbReference>
<reference evidence="1 2" key="1">
    <citation type="submission" date="2019-06" db="EMBL/GenBank/DDBJ databases">
        <title>Genome of Methylobacterium sp. 17Sr1-39.</title>
        <authorList>
            <person name="Seo T."/>
        </authorList>
    </citation>
    <scope>NUCLEOTIDE SEQUENCE [LARGE SCALE GENOMIC DNA]</scope>
    <source>
        <strain evidence="1 2">17Sr1-39</strain>
    </source>
</reference>
<dbReference type="Proteomes" id="UP000305267">
    <property type="component" value="Unassembled WGS sequence"/>
</dbReference>
<comment type="caution">
    <text evidence="1">The sequence shown here is derived from an EMBL/GenBank/DDBJ whole genome shotgun (WGS) entry which is preliminary data.</text>
</comment>
<gene>
    <name evidence="1" type="ORF">FF100_04065</name>
</gene>
<sequence>MSLTAIHRRLDQIERQQGMSGAMEQMSDTQLWRIIRRAYPVLVREHGSLPAAVRHLRATGDACLASLIEEDTGATGTVRH</sequence>